<feature type="non-terminal residue" evidence="2">
    <location>
        <position position="89"/>
    </location>
</feature>
<protein>
    <submittedName>
        <fullName evidence="2">Uncharacterized protein</fullName>
    </submittedName>
</protein>
<proteinExistence type="predicted"/>
<sequence>MDFKFSNGSPGALLVKATITDKLNFSLTFVIMIFEKYLLNELILKLFVVSGNIISVYLREKQLLKTYSGLHVIYYCSADLTIFLVIMVA</sequence>
<dbReference type="EMBL" id="GAIX01006987">
    <property type="protein sequence ID" value="JAA85573.1"/>
    <property type="molecule type" value="Transcribed_RNA"/>
</dbReference>
<feature type="transmembrane region" description="Helical" evidence="1">
    <location>
        <begin position="70"/>
        <end position="88"/>
    </location>
</feature>
<name>S4P932_9NEOP</name>
<keyword evidence="1" id="KW-0812">Transmembrane</keyword>
<organism evidence="2">
    <name type="scientific">Pararge aegeria</name>
    <name type="common">speckled wood butterfly</name>
    <dbReference type="NCBI Taxonomy" id="116150"/>
    <lineage>
        <taxon>Eukaryota</taxon>
        <taxon>Metazoa</taxon>
        <taxon>Ecdysozoa</taxon>
        <taxon>Arthropoda</taxon>
        <taxon>Hexapoda</taxon>
        <taxon>Insecta</taxon>
        <taxon>Pterygota</taxon>
        <taxon>Neoptera</taxon>
        <taxon>Endopterygota</taxon>
        <taxon>Lepidoptera</taxon>
        <taxon>Glossata</taxon>
        <taxon>Ditrysia</taxon>
        <taxon>Papilionoidea</taxon>
        <taxon>Nymphalidae</taxon>
        <taxon>Satyrinae</taxon>
        <taxon>Satyrini</taxon>
        <taxon>Parargina</taxon>
        <taxon>Pararge</taxon>
    </lineage>
</organism>
<keyword evidence="1" id="KW-1133">Transmembrane helix</keyword>
<feature type="transmembrane region" description="Helical" evidence="1">
    <location>
        <begin position="37"/>
        <end position="58"/>
    </location>
</feature>
<keyword evidence="1" id="KW-0472">Membrane</keyword>
<dbReference type="AlphaFoldDB" id="S4P932"/>
<accession>S4P932</accession>
<evidence type="ECO:0000256" key="1">
    <source>
        <dbReference type="SAM" id="Phobius"/>
    </source>
</evidence>
<reference evidence="2" key="2">
    <citation type="submission" date="2013-05" db="EMBL/GenBank/DDBJ databases">
        <authorList>
            <person name="Carter J.-M."/>
            <person name="Baker S.C."/>
            <person name="Pink R."/>
            <person name="Carter D.R.F."/>
            <person name="Collins A."/>
            <person name="Tomlin J."/>
            <person name="Gibbs M."/>
            <person name="Breuker C.J."/>
        </authorList>
    </citation>
    <scope>NUCLEOTIDE SEQUENCE</scope>
    <source>
        <tissue evidence="2">Ovary</tissue>
    </source>
</reference>
<evidence type="ECO:0000313" key="2">
    <source>
        <dbReference type="EMBL" id="JAA85573.1"/>
    </source>
</evidence>
<reference evidence="2" key="1">
    <citation type="journal article" date="2013" name="BMC Genomics">
        <title>Unscrambling butterfly oogenesis.</title>
        <authorList>
            <person name="Carter J.M."/>
            <person name="Baker S.C."/>
            <person name="Pink R."/>
            <person name="Carter D.R."/>
            <person name="Collins A."/>
            <person name="Tomlin J."/>
            <person name="Gibbs M."/>
            <person name="Breuker C.J."/>
        </authorList>
    </citation>
    <scope>NUCLEOTIDE SEQUENCE</scope>
    <source>
        <tissue evidence="2">Ovary</tissue>
    </source>
</reference>